<dbReference type="RefSeq" id="WP_057835265.1">
    <property type="nucleotide sequence ID" value="NZ_LLXZ01000064.1"/>
</dbReference>
<comment type="caution">
    <text evidence="1">The sequence shown here is derived from an EMBL/GenBank/DDBJ whole genome shotgun (WGS) entry which is preliminary data.</text>
</comment>
<gene>
    <name evidence="1" type="ORF">CQ12_06040</name>
</gene>
<dbReference type="AlphaFoldDB" id="A0A0R3LQ71"/>
<organism evidence="1 2">
    <name type="scientific">Bradyrhizobium jicamae</name>
    <dbReference type="NCBI Taxonomy" id="280332"/>
    <lineage>
        <taxon>Bacteria</taxon>
        <taxon>Pseudomonadati</taxon>
        <taxon>Pseudomonadota</taxon>
        <taxon>Alphaproteobacteria</taxon>
        <taxon>Hyphomicrobiales</taxon>
        <taxon>Nitrobacteraceae</taxon>
        <taxon>Bradyrhizobium</taxon>
    </lineage>
</organism>
<proteinExistence type="predicted"/>
<name>A0A0R3LQ71_9BRAD</name>
<protein>
    <submittedName>
        <fullName evidence="1">Uncharacterized protein</fullName>
    </submittedName>
</protein>
<keyword evidence="2" id="KW-1185">Reference proteome</keyword>
<accession>A0A0R3LQ71</accession>
<dbReference type="STRING" id="280332.CQ12_06040"/>
<evidence type="ECO:0000313" key="1">
    <source>
        <dbReference type="EMBL" id="KRR09970.1"/>
    </source>
</evidence>
<dbReference type="Proteomes" id="UP000050863">
    <property type="component" value="Unassembled WGS sequence"/>
</dbReference>
<evidence type="ECO:0000313" key="2">
    <source>
        <dbReference type="Proteomes" id="UP000050863"/>
    </source>
</evidence>
<reference evidence="1 2" key="1">
    <citation type="submission" date="2014-03" db="EMBL/GenBank/DDBJ databases">
        <title>Bradyrhizobium valentinum sp. nov., isolated from effective nodules of Lupinus mariae-josephae, a lupine endemic of basic-lime soils in Eastern Spain.</title>
        <authorList>
            <person name="Duran D."/>
            <person name="Rey L."/>
            <person name="Navarro A."/>
            <person name="Busquets A."/>
            <person name="Imperial J."/>
            <person name="Ruiz-Argueso T."/>
        </authorList>
    </citation>
    <scope>NUCLEOTIDE SEQUENCE [LARGE SCALE GENOMIC DNA]</scope>
    <source>
        <strain evidence="1 2">PAC68</strain>
    </source>
</reference>
<dbReference type="EMBL" id="LLXZ01000064">
    <property type="protein sequence ID" value="KRR09970.1"/>
    <property type="molecule type" value="Genomic_DNA"/>
</dbReference>
<sequence length="78" mass="9192">MSEREDFEAFLREWTEANIGSLGDMTDPSDHQYYYKRRAEQLQEDAAAKGYSVQIRRLGLSYACGLREYIEGVCKRRY</sequence>